<dbReference type="EMBL" id="CAXIPR030005540">
    <property type="protein sequence ID" value="CAM0152242.1"/>
    <property type="molecule type" value="Genomic_DNA"/>
</dbReference>
<evidence type="ECO:0000313" key="3">
    <source>
        <dbReference type="Proteomes" id="UP001497457"/>
    </source>
</evidence>
<name>A0ABC9HF95_9POAL</name>
<dbReference type="PANTHER" id="PTHR33110">
    <property type="entry name" value="F-BOX/KELCH-REPEAT PROTEIN-RELATED"/>
    <property type="match status" value="1"/>
</dbReference>
<accession>A0ABC9HF95</accession>
<evidence type="ECO:0000313" key="2">
    <source>
        <dbReference type="EMBL" id="CAM0152242.1"/>
    </source>
</evidence>
<keyword evidence="3" id="KW-1185">Reference proteome</keyword>
<dbReference type="Pfam" id="PF03478">
    <property type="entry name" value="Beta-prop_KIB1-4"/>
    <property type="match status" value="1"/>
</dbReference>
<comment type="caution">
    <text evidence="2">The sequence shown here is derived from an EMBL/GenBank/DDBJ whole genome shotgun (WGS) entry which is preliminary data.</text>
</comment>
<sequence>MDGPPARAPWPGVPPPPYTCRPSLLSCRLPQVVLRGNVISFPQGETFQLPEGMRYHNSCGEWLLLSQDDDNCFFMNPFTKTTMPLPSLSSYSYYEDPVEVPEDWAAAWSVSANEDCRWLSHMVFFQKKLYALDSNTDPEDLIAIHIVDDHDCNEPRVSRIERLIEGASLPPQTYSLRQRYLIESHGTLLMVRRKLSYKAEYPSERRYGDASAGSRVAGSSEFEVFVADFEEGLWSDVRTLGNDQALFLGRGCSRAVHVSPYDFSRDCLFFIDDYTNWFWKKTTTSCGVYDMKDEKVYSSLPTVSWKSGDVPATWLFSQGKTVELQAAGGHLQEIVDSEEGDPETLQCGGACAARASTA</sequence>
<gene>
    <name evidence="2" type="ORF">URODEC1_LOCUS125089</name>
</gene>
<evidence type="ECO:0000259" key="1">
    <source>
        <dbReference type="Pfam" id="PF03478"/>
    </source>
</evidence>
<dbReference type="AlphaFoldDB" id="A0ABC9HF95"/>
<dbReference type="Proteomes" id="UP001497457">
    <property type="component" value="Unassembled WGS sequence"/>
</dbReference>
<organism evidence="2 3">
    <name type="scientific">Urochloa decumbens</name>
    <dbReference type="NCBI Taxonomy" id="240449"/>
    <lineage>
        <taxon>Eukaryota</taxon>
        <taxon>Viridiplantae</taxon>
        <taxon>Streptophyta</taxon>
        <taxon>Embryophyta</taxon>
        <taxon>Tracheophyta</taxon>
        <taxon>Spermatophyta</taxon>
        <taxon>Magnoliopsida</taxon>
        <taxon>Liliopsida</taxon>
        <taxon>Poales</taxon>
        <taxon>Poaceae</taxon>
        <taxon>PACMAD clade</taxon>
        <taxon>Panicoideae</taxon>
        <taxon>Panicodae</taxon>
        <taxon>Paniceae</taxon>
        <taxon>Melinidinae</taxon>
        <taxon>Urochloa</taxon>
    </lineage>
</organism>
<proteinExistence type="predicted"/>
<protein>
    <recommendedName>
        <fullName evidence="1">KIB1-4 beta-propeller domain-containing protein</fullName>
    </recommendedName>
</protein>
<dbReference type="PANTHER" id="PTHR33110:SF43">
    <property type="entry name" value="F-BOX DOMAIN-CONTAINING PROTEIN"/>
    <property type="match status" value="1"/>
</dbReference>
<reference evidence="2 3" key="1">
    <citation type="submission" date="2024-10" db="EMBL/GenBank/DDBJ databases">
        <authorList>
            <person name="Ryan C."/>
        </authorList>
    </citation>
    <scope>NUCLEOTIDE SEQUENCE [LARGE SCALE GENOMIC DNA]</scope>
</reference>
<dbReference type="InterPro" id="IPR005174">
    <property type="entry name" value="KIB1-4_b-propeller"/>
</dbReference>
<feature type="domain" description="KIB1-4 beta-propeller" evidence="1">
    <location>
        <begin position="46"/>
        <end position="290"/>
    </location>
</feature>